<dbReference type="PANTHER" id="PTHR36194:SF1">
    <property type="entry name" value="S-LAYER-LIKE PROTEIN"/>
    <property type="match status" value="1"/>
</dbReference>
<organism evidence="4">
    <name type="scientific">Candidatus Electrothrix aestuarii</name>
    <dbReference type="NCBI Taxonomy" id="3062594"/>
    <lineage>
        <taxon>Bacteria</taxon>
        <taxon>Pseudomonadati</taxon>
        <taxon>Thermodesulfobacteriota</taxon>
        <taxon>Desulfobulbia</taxon>
        <taxon>Desulfobulbales</taxon>
        <taxon>Desulfobulbaceae</taxon>
        <taxon>Candidatus Electrothrix</taxon>
    </lineage>
</organism>
<evidence type="ECO:0000313" key="4">
    <source>
        <dbReference type="EMBL" id="XCN73812.1"/>
    </source>
</evidence>
<evidence type="ECO:0000256" key="1">
    <source>
        <dbReference type="SAM" id="MobiDB-lite"/>
    </source>
</evidence>
<feature type="transmembrane region" description="Helical" evidence="2">
    <location>
        <begin position="147"/>
        <end position="166"/>
    </location>
</feature>
<feature type="domain" description="PEGA" evidence="3">
    <location>
        <begin position="460"/>
        <end position="529"/>
    </location>
</feature>
<dbReference type="InterPro" id="IPR013229">
    <property type="entry name" value="PEGA"/>
</dbReference>
<evidence type="ECO:0000256" key="2">
    <source>
        <dbReference type="SAM" id="Phobius"/>
    </source>
</evidence>
<dbReference type="EMBL" id="CP159373">
    <property type="protein sequence ID" value="XCN73812.1"/>
    <property type="molecule type" value="Genomic_DNA"/>
</dbReference>
<gene>
    <name evidence="4" type="ORF">Q3M24_03380</name>
</gene>
<reference evidence="4" key="2">
    <citation type="submission" date="2024-06" db="EMBL/GenBank/DDBJ databases">
        <authorList>
            <person name="Plum-Jensen L.E."/>
            <person name="Schramm A."/>
            <person name="Marshall I.P.G."/>
        </authorList>
    </citation>
    <scope>NUCLEOTIDE SEQUENCE</scope>
    <source>
        <strain evidence="4">Rat1</strain>
    </source>
</reference>
<proteinExistence type="predicted"/>
<feature type="domain" description="PEGA" evidence="3">
    <location>
        <begin position="245"/>
        <end position="307"/>
    </location>
</feature>
<sequence length="892" mass="99873">MLNLFSAETALENNLSDDQIRTVIDALRREGKVQEVIYHTENKESSRYVITTEIVTNTGDKLVQATTSVEKFKLQEDEFLEFVQDTLDGGLVREKKYTLPLQEEEEQACQECLRPIAVKHLRCINKIEKLLSSPRPRPVIKESGARTTFLLFTMLIALIGAGLFFLRPLLTNKESADLTLLFNTVNVKVWLGTEPYTTDGNRLDLTLPLARYRLQAEKPGFKPIRRDIFLTTDEEIGIRLEEIHTLTVYADMEDSRVLLDGNTVGATGKTTPLELSLTEGEYNLSLINPAVSRPFEEKILLQEDQIIHAELPHPQLVLHLNVDDVLLTVGEKEYQVQGKELALKLPVGTYQVMARKPGYLPAQLEASIETQDIDLPINLEAIQYRLSITPNVENSSISVSCTNEQKYFGLASPDKPFQIKSPPQTCTVLAEKQGYQHMSKEVSLTADQELSLTLKKLFLVTVYTNLDLSTVMLDGKEVDKAGSKTPAALSIPSGKYLINISNPQAAAPVEQQLEVTKDQRLNIDMPLPKLTVKVNKAGTILIVDGKEYKVSGKQLHLELPQGSHHITAKKEGYATLQREVLVRDGAQTFFELLPPTYPLSVRSNIDKAAIYVKCKDGKEYTGIASPDEPFLFKATAGTCTVSASREGYQQASKPTALPTEKEITLNLIPEEQKKIQPPEKKDQPVVQVVQPEEQVNTKKNEPVVTEQPVEQPAEQEKTKTDEPAAVEQPVDQPIKQTTDAKDKPVVVEQPVEQSKTEKIEPTAAEEPAEQPSKQPKTEKNKPAVTEQPAEQKKIEEKEPAFIEIKPRKLKTKQEAAQKRQKTKSKPAPRQPKIKKTTVKKQPVSQENKEQPAVQPEKKPTPAPKETDPLKLKQKKKDCQYEISIGMPELCDE</sequence>
<name>A0AAU8LXH5_9BACT</name>
<feature type="compositionally biased region" description="Basic and acidic residues" evidence="1">
    <location>
        <begin position="789"/>
        <end position="817"/>
    </location>
</feature>
<feature type="compositionally biased region" description="Basic residues" evidence="1">
    <location>
        <begin position="818"/>
        <end position="838"/>
    </location>
</feature>
<keyword evidence="2" id="KW-1133">Transmembrane helix</keyword>
<feature type="compositionally biased region" description="Basic and acidic residues" evidence="1">
    <location>
        <begin position="855"/>
        <end position="870"/>
    </location>
</feature>
<accession>A0AAU8LXH5</accession>
<dbReference type="AlphaFoldDB" id="A0AAU8LXH5"/>
<keyword evidence="2" id="KW-0812">Transmembrane</keyword>
<dbReference type="PANTHER" id="PTHR36194">
    <property type="entry name" value="S-LAYER-LIKE PROTEIN"/>
    <property type="match status" value="1"/>
</dbReference>
<evidence type="ECO:0000259" key="3">
    <source>
        <dbReference type="Pfam" id="PF08308"/>
    </source>
</evidence>
<dbReference type="KEGG" id="eaj:Q3M24_03380"/>
<dbReference type="Pfam" id="PF08308">
    <property type="entry name" value="PEGA"/>
    <property type="match status" value="2"/>
</dbReference>
<keyword evidence="2" id="KW-0472">Membrane</keyword>
<protein>
    <submittedName>
        <fullName evidence="4">PEGA domain-containing protein</fullName>
    </submittedName>
</protein>
<feature type="region of interest" description="Disordered" evidence="1">
    <location>
        <begin position="691"/>
        <end position="877"/>
    </location>
</feature>
<reference evidence="4" key="1">
    <citation type="journal article" date="2024" name="Syst. Appl. Microbiol.">
        <title>First single-strain enrichments of Electrothrix cable bacteria, description of E. aestuarii sp. nov. and E. rattekaaiensis sp. nov., and proposal of a cable bacteria taxonomy following the rules of the SeqCode.</title>
        <authorList>
            <person name="Plum-Jensen L.E."/>
            <person name="Schramm A."/>
            <person name="Marshall I.P.G."/>
        </authorList>
    </citation>
    <scope>NUCLEOTIDE SEQUENCE</scope>
    <source>
        <strain evidence="4">Rat1</strain>
    </source>
</reference>